<name>A0A699XEW6_TANCI</name>
<feature type="non-terminal residue" evidence="1">
    <location>
        <position position="1"/>
    </location>
</feature>
<proteinExistence type="predicted"/>
<dbReference type="AlphaFoldDB" id="A0A699XEW6"/>
<sequence length="86" mass="9237">AVHGHLRLQGSLRQDDRVADVARPHARPLLTSAKGAVGLHGPAGFFESEVIERVFQHVARAILRKIRGVNALLPAGRRGFGDGGRV</sequence>
<protein>
    <submittedName>
        <fullName evidence="1">Uncharacterized protein</fullName>
    </submittedName>
</protein>
<reference evidence="1" key="1">
    <citation type="journal article" date="2019" name="Sci. Rep.">
        <title>Draft genome of Tanacetum cinerariifolium, the natural source of mosquito coil.</title>
        <authorList>
            <person name="Yamashiro T."/>
            <person name="Shiraishi A."/>
            <person name="Satake H."/>
            <person name="Nakayama K."/>
        </authorList>
    </citation>
    <scope>NUCLEOTIDE SEQUENCE</scope>
</reference>
<dbReference type="EMBL" id="BKCJ011844204">
    <property type="protein sequence ID" value="GFD57713.1"/>
    <property type="molecule type" value="Genomic_DNA"/>
</dbReference>
<feature type="non-terminal residue" evidence="1">
    <location>
        <position position="86"/>
    </location>
</feature>
<gene>
    <name evidence="1" type="ORF">Tci_929682</name>
</gene>
<organism evidence="1">
    <name type="scientific">Tanacetum cinerariifolium</name>
    <name type="common">Dalmatian daisy</name>
    <name type="synonym">Chrysanthemum cinerariifolium</name>
    <dbReference type="NCBI Taxonomy" id="118510"/>
    <lineage>
        <taxon>Eukaryota</taxon>
        <taxon>Viridiplantae</taxon>
        <taxon>Streptophyta</taxon>
        <taxon>Embryophyta</taxon>
        <taxon>Tracheophyta</taxon>
        <taxon>Spermatophyta</taxon>
        <taxon>Magnoliopsida</taxon>
        <taxon>eudicotyledons</taxon>
        <taxon>Gunneridae</taxon>
        <taxon>Pentapetalae</taxon>
        <taxon>asterids</taxon>
        <taxon>campanulids</taxon>
        <taxon>Asterales</taxon>
        <taxon>Asteraceae</taxon>
        <taxon>Asteroideae</taxon>
        <taxon>Anthemideae</taxon>
        <taxon>Anthemidinae</taxon>
        <taxon>Tanacetum</taxon>
    </lineage>
</organism>
<accession>A0A699XEW6</accession>
<evidence type="ECO:0000313" key="1">
    <source>
        <dbReference type="EMBL" id="GFD57713.1"/>
    </source>
</evidence>
<comment type="caution">
    <text evidence="1">The sequence shown here is derived from an EMBL/GenBank/DDBJ whole genome shotgun (WGS) entry which is preliminary data.</text>
</comment>